<dbReference type="Gene3D" id="3.30.420.10">
    <property type="entry name" value="Ribonuclease H-like superfamily/Ribonuclease H"/>
    <property type="match status" value="1"/>
</dbReference>
<accession>A0A5J4VRU5</accession>
<name>A0A5J4VRU5_9EUKA</name>
<reference evidence="2 3" key="1">
    <citation type="submission" date="2019-03" db="EMBL/GenBank/DDBJ databases">
        <title>Single cell metagenomics reveals metabolic interactions within the superorganism composed of flagellate Streblomastix strix and complex community of Bacteroidetes bacteria on its surface.</title>
        <authorList>
            <person name="Treitli S.C."/>
            <person name="Kolisko M."/>
            <person name="Husnik F."/>
            <person name="Keeling P."/>
            <person name="Hampl V."/>
        </authorList>
    </citation>
    <scope>NUCLEOTIDE SEQUENCE [LARGE SCALE GENOMIC DNA]</scope>
    <source>
        <strain evidence="2">ST1C</strain>
    </source>
</reference>
<dbReference type="InterPro" id="IPR004875">
    <property type="entry name" value="DDE_SF_endonuclease_dom"/>
</dbReference>
<organism evidence="2 3">
    <name type="scientific">Streblomastix strix</name>
    <dbReference type="NCBI Taxonomy" id="222440"/>
    <lineage>
        <taxon>Eukaryota</taxon>
        <taxon>Metamonada</taxon>
        <taxon>Preaxostyla</taxon>
        <taxon>Oxymonadida</taxon>
        <taxon>Streblomastigidae</taxon>
        <taxon>Streblomastix</taxon>
    </lineage>
</organism>
<dbReference type="InterPro" id="IPR036397">
    <property type="entry name" value="RNaseH_sf"/>
</dbReference>
<dbReference type="GO" id="GO:0003676">
    <property type="term" value="F:nucleic acid binding"/>
    <property type="evidence" value="ECO:0007669"/>
    <property type="project" value="InterPro"/>
</dbReference>
<dbReference type="EMBL" id="SNRW01005405">
    <property type="protein sequence ID" value="KAA6385130.1"/>
    <property type="molecule type" value="Genomic_DNA"/>
</dbReference>
<protein>
    <recommendedName>
        <fullName evidence="1">DDE-1 domain-containing protein</fullName>
    </recommendedName>
</protein>
<dbReference type="Proteomes" id="UP000324800">
    <property type="component" value="Unassembled WGS sequence"/>
</dbReference>
<evidence type="ECO:0000259" key="1">
    <source>
        <dbReference type="Pfam" id="PF03184"/>
    </source>
</evidence>
<dbReference type="AlphaFoldDB" id="A0A5J4VRU5"/>
<evidence type="ECO:0000313" key="3">
    <source>
        <dbReference type="Proteomes" id="UP000324800"/>
    </source>
</evidence>
<sequence>MLNQKEKFSQYNKRPLISTDVLNQRITDQFDHHFAARVLDHVGRNPPTTTVAPILDISAAYLQKLVSKAGKPSRETPSRQRFDEQDERVFIAEIIERFNQGKFFNTESFMEYVFEETLEVVTRHWVRSFLGRYSDEVTEKCFKPREEARMNVTMEDVNNYRGELDTKIVGVPNWAVWALDECGEQDWPDAKPMLMLVPSRATEAQCFYKVKKNGVLHSVLPCINLSGERIIPLIVIKRKTLDAEVIAHSLRININIAIIYAKKGYVNGEVLNRFQREIFIPSINNTRAEHNAPFQQTYLMMDNLKAHKMQEQLLLMQQARITPIFIPAHSSHALQPEDLLTFSVLKNELKWANLSSEDRSQAAVIARLLSATESATTPSKNRAAFRRAGIGSQLVGGALVACIVENEWNKRVKELIPEDD</sequence>
<feature type="domain" description="DDE-1" evidence="1">
    <location>
        <begin position="219"/>
        <end position="349"/>
    </location>
</feature>
<gene>
    <name evidence="2" type="ORF">EZS28_019342</name>
</gene>
<dbReference type="Pfam" id="PF03184">
    <property type="entry name" value="DDE_1"/>
    <property type="match status" value="1"/>
</dbReference>
<dbReference type="OrthoDB" id="5396311at2759"/>
<proteinExistence type="predicted"/>
<comment type="caution">
    <text evidence="2">The sequence shown here is derived from an EMBL/GenBank/DDBJ whole genome shotgun (WGS) entry which is preliminary data.</text>
</comment>
<evidence type="ECO:0000313" key="2">
    <source>
        <dbReference type="EMBL" id="KAA6385130.1"/>
    </source>
</evidence>